<evidence type="ECO:0000259" key="9">
    <source>
        <dbReference type="PROSITE" id="PS50109"/>
    </source>
</evidence>
<dbReference type="InterPro" id="IPR005467">
    <property type="entry name" value="His_kinase_dom"/>
</dbReference>
<evidence type="ECO:0000256" key="7">
    <source>
        <dbReference type="SAM" id="Phobius"/>
    </source>
</evidence>
<dbReference type="SMART" id="SM00388">
    <property type="entry name" value="HisKA"/>
    <property type="match status" value="1"/>
</dbReference>
<dbReference type="Pfam" id="PF07495">
    <property type="entry name" value="Y_Y_Y"/>
    <property type="match status" value="1"/>
</dbReference>
<dbReference type="SUPFAM" id="SSF47384">
    <property type="entry name" value="Homodimeric domain of signal transducing histidine kinase"/>
    <property type="match status" value="1"/>
</dbReference>
<dbReference type="InterPro" id="IPR036890">
    <property type="entry name" value="HATPase_C_sf"/>
</dbReference>
<evidence type="ECO:0000256" key="6">
    <source>
        <dbReference type="PROSITE-ProRule" id="PRU00169"/>
    </source>
</evidence>
<dbReference type="SMART" id="SM00387">
    <property type="entry name" value="HATPase_c"/>
    <property type="match status" value="1"/>
</dbReference>
<evidence type="ECO:0000259" key="10">
    <source>
        <dbReference type="PROSITE" id="PS50110"/>
    </source>
</evidence>
<comment type="caution">
    <text evidence="11">The sequence shown here is derived from an EMBL/GenBank/DDBJ whole genome shotgun (WGS) entry which is preliminary data.</text>
</comment>
<dbReference type="PANTHER" id="PTHR43047:SF72">
    <property type="entry name" value="OSMOSENSING HISTIDINE PROTEIN KINASE SLN1"/>
    <property type="match status" value="1"/>
</dbReference>
<feature type="modified residue" description="4-aspartylphosphate" evidence="6">
    <location>
        <position position="1105"/>
    </location>
</feature>
<organism evidence="11 12">
    <name type="scientific">Lysobacter stagni</name>
    <dbReference type="NCBI Taxonomy" id="3045172"/>
    <lineage>
        <taxon>Bacteria</taxon>
        <taxon>Pseudomonadati</taxon>
        <taxon>Pseudomonadota</taxon>
        <taxon>Gammaproteobacteria</taxon>
        <taxon>Lysobacterales</taxon>
        <taxon>Lysobacteraceae</taxon>
        <taxon>Lysobacter</taxon>
    </lineage>
</organism>
<dbReference type="EC" id="2.7.13.3" evidence="2"/>
<dbReference type="SUPFAM" id="SSF52172">
    <property type="entry name" value="CheY-like"/>
    <property type="match status" value="1"/>
</dbReference>
<name>A0ABT6XBB3_9GAMM</name>
<feature type="domain" description="Histidine kinase" evidence="9">
    <location>
        <begin position="816"/>
        <end position="1034"/>
    </location>
</feature>
<dbReference type="RefSeq" id="WP_283210834.1">
    <property type="nucleotide sequence ID" value="NZ_JASGBI010000001.1"/>
</dbReference>
<evidence type="ECO:0000256" key="3">
    <source>
        <dbReference type="ARBA" id="ARBA00022553"/>
    </source>
</evidence>
<evidence type="ECO:0000313" key="11">
    <source>
        <dbReference type="EMBL" id="MDI9237304.1"/>
    </source>
</evidence>
<protein>
    <recommendedName>
        <fullName evidence="2">histidine kinase</fullName>
        <ecNumber evidence="2">2.7.13.3</ecNumber>
    </recommendedName>
</protein>
<evidence type="ECO:0000256" key="4">
    <source>
        <dbReference type="ARBA" id="ARBA00022679"/>
    </source>
</evidence>
<evidence type="ECO:0000313" key="12">
    <source>
        <dbReference type="Proteomes" id="UP001321580"/>
    </source>
</evidence>
<dbReference type="CDD" id="cd16922">
    <property type="entry name" value="HATPase_EvgS-ArcB-TorS-like"/>
    <property type="match status" value="1"/>
</dbReference>
<dbReference type="Gene3D" id="2.130.10.10">
    <property type="entry name" value="YVTN repeat-like/Quinoprotein amine dehydrogenase"/>
    <property type="match status" value="3"/>
</dbReference>
<dbReference type="InterPro" id="IPR001789">
    <property type="entry name" value="Sig_transdc_resp-reg_receiver"/>
</dbReference>
<dbReference type="InterPro" id="IPR036097">
    <property type="entry name" value="HisK_dim/P_sf"/>
</dbReference>
<keyword evidence="7" id="KW-1133">Transmembrane helix</keyword>
<evidence type="ECO:0000256" key="2">
    <source>
        <dbReference type="ARBA" id="ARBA00012438"/>
    </source>
</evidence>
<keyword evidence="4" id="KW-0808">Transferase</keyword>
<keyword evidence="12" id="KW-1185">Reference proteome</keyword>
<dbReference type="SMART" id="SM00448">
    <property type="entry name" value="REC"/>
    <property type="match status" value="1"/>
</dbReference>
<keyword evidence="7" id="KW-0472">Membrane</keyword>
<dbReference type="Pfam" id="PF02518">
    <property type="entry name" value="HATPase_c"/>
    <property type="match status" value="1"/>
</dbReference>
<dbReference type="Gene3D" id="1.10.287.130">
    <property type="match status" value="1"/>
</dbReference>
<dbReference type="InterPro" id="IPR003594">
    <property type="entry name" value="HATPase_dom"/>
</dbReference>
<keyword evidence="7" id="KW-0812">Transmembrane</keyword>
<dbReference type="Pfam" id="PF00072">
    <property type="entry name" value="Response_reg"/>
    <property type="match status" value="1"/>
</dbReference>
<dbReference type="PRINTS" id="PR00344">
    <property type="entry name" value="BCTRLSENSOR"/>
</dbReference>
<keyword evidence="5" id="KW-0418">Kinase</keyword>
<reference evidence="11 12" key="1">
    <citation type="submission" date="2023-05" db="EMBL/GenBank/DDBJ databases">
        <title>Lysobacter sp. strain LF1 Genome sequencing and assembly.</title>
        <authorList>
            <person name="Jung Y."/>
        </authorList>
    </citation>
    <scope>NUCLEOTIDE SEQUENCE [LARGE SCALE GENOMIC DNA]</scope>
    <source>
        <strain evidence="11 12">LF1</strain>
    </source>
</reference>
<dbReference type="InterPro" id="IPR004358">
    <property type="entry name" value="Sig_transdc_His_kin-like_C"/>
</dbReference>
<keyword evidence="8" id="KW-0732">Signal</keyword>
<feature type="domain" description="Response regulatory" evidence="10">
    <location>
        <begin position="1056"/>
        <end position="1170"/>
    </location>
</feature>
<dbReference type="InterPro" id="IPR013783">
    <property type="entry name" value="Ig-like_fold"/>
</dbReference>
<dbReference type="Gene3D" id="2.60.40.10">
    <property type="entry name" value="Immunoglobulins"/>
    <property type="match status" value="1"/>
</dbReference>
<dbReference type="Pfam" id="PF00512">
    <property type="entry name" value="HisKA"/>
    <property type="match status" value="1"/>
</dbReference>
<feature type="chain" id="PRO_5046981060" description="histidine kinase" evidence="8">
    <location>
        <begin position="22"/>
        <end position="1172"/>
    </location>
</feature>
<keyword evidence="3 6" id="KW-0597">Phosphoprotein</keyword>
<dbReference type="PROSITE" id="PS50109">
    <property type="entry name" value="HIS_KIN"/>
    <property type="match status" value="1"/>
</dbReference>
<evidence type="ECO:0000256" key="8">
    <source>
        <dbReference type="SAM" id="SignalP"/>
    </source>
</evidence>
<dbReference type="Gene3D" id="3.30.565.10">
    <property type="entry name" value="Histidine kinase-like ATPase, C-terminal domain"/>
    <property type="match status" value="1"/>
</dbReference>
<evidence type="ECO:0000256" key="5">
    <source>
        <dbReference type="ARBA" id="ARBA00022777"/>
    </source>
</evidence>
<dbReference type="InterPro" id="IPR015943">
    <property type="entry name" value="WD40/YVTN_repeat-like_dom_sf"/>
</dbReference>
<dbReference type="SUPFAM" id="SSF55874">
    <property type="entry name" value="ATPase domain of HSP90 chaperone/DNA topoisomerase II/histidine kinase"/>
    <property type="match status" value="1"/>
</dbReference>
<accession>A0ABT6XBB3</accession>
<dbReference type="PANTHER" id="PTHR43047">
    <property type="entry name" value="TWO-COMPONENT HISTIDINE PROTEIN KINASE"/>
    <property type="match status" value="1"/>
</dbReference>
<dbReference type="InterPro" id="IPR011006">
    <property type="entry name" value="CheY-like_superfamily"/>
</dbReference>
<dbReference type="InterPro" id="IPR011123">
    <property type="entry name" value="Y_Y_Y"/>
</dbReference>
<feature type="transmembrane region" description="Helical" evidence="7">
    <location>
        <begin position="757"/>
        <end position="780"/>
    </location>
</feature>
<dbReference type="InterPro" id="IPR003661">
    <property type="entry name" value="HisK_dim/P_dom"/>
</dbReference>
<dbReference type="Gene3D" id="3.40.50.2300">
    <property type="match status" value="1"/>
</dbReference>
<sequence>MLFKGLWGLLLTFAVSWPVHAELPETPRPRQITVADGLPSNRINGISEDRNGYLWIATSDGLARYDGKAFRVWRAEQGLRDSFVWAVHVDAADRVWIATKAGLAMLDRDRKRLRYHNRGNTPAMGDDIIWCVTSTPDGAVWFGTPFGGLHRLDPDGKVTRFMPREGDPRSLPDAEVSQLAVASDGTLWIGTKGGIARWTGRDFERAPDDALASTLINGITAERDGTLWFATPRGVGVRRPDGQYAAMPWRDEGLTDTILHVLLHDRGGTYWFDVPQGLGRDNAGRMSVVPLYSGAAQGMVRPSWIAALEDREGGLWFASSGNGLWYLPRQWRQFAVLSRRLDDPGSLGNANVASIAPSHDGTMWLVGTGGVLDRLHPDSGTVTHVARDVGQGLVLDDVLEDATGAVWVTYRDGVARVEPATGHVRRWNEQSGADASLAGESRLAQSVDGDVWLATEDGTVQRRATDGRVRATLRAGANGLPHDVFVEQVGTGRDGNVWIAGSQGLSRWNESAGRFEPVPGAGVERVYAFAIGPRGRVWLARLGSVDVFRWDGAALQRDQRLSGSDGIPLLAPSGIAIDASSVPWLTTVRGLMRVDPVHRTTRVYGVSDGLPSQEFDAQPRVRRSDNLMLAGSPEGLVMFDPSQVRPDAQPPRVVVESIDVRRGDSRVAFDPARPFEIEPDDRELRIAARLLSFNDAHNHVYRFRLAGYDTDWVESHSAGERIFSRLAPGQYRLQVMARTADHVWSPPQTVAFTVAPLWWQTWAAVAGFFGIAVLLAWWLADGYRRRLKRRHAWQLAEHEREVAKEASLAKTRFLATLGHEVRTPMTGVLGMSELLLDTPLDASQRGYVESIRRAGRHLLRLVNDALDLARIESGKLELADAPFDVHAMVDEAASLMAPLARHRGLAFRVDVAPDTPSGLRGDGSRVCQILLNLLGNAIKFTEQGGVLLRASALEEGGVRLEVEDTGPGLNEEQQARLFRRFEQAEGARTTARYGGSGLGLAICQELTIAMGGNIRVESAPGAGARFIVDLPLKPSAAPAPHTGGESLLASRGKPLSLLLVEDDPTVAEVIAGLLKAQGHRITHVAHALAALAEVATGSFDAALLDLDLPGLDGLALAQQLRRQGYTRPLLAITARADADAEPQARAAGFQGFLRKPVTGAMLAGLLEGVPRR</sequence>
<comment type="catalytic activity">
    <reaction evidence="1">
        <text>ATP + protein L-histidine = ADP + protein N-phospho-L-histidine.</text>
        <dbReference type="EC" id="2.7.13.3"/>
    </reaction>
</comment>
<dbReference type="EMBL" id="JASGBI010000001">
    <property type="protein sequence ID" value="MDI9237304.1"/>
    <property type="molecule type" value="Genomic_DNA"/>
</dbReference>
<dbReference type="Pfam" id="PF07494">
    <property type="entry name" value="Reg_prop"/>
    <property type="match status" value="2"/>
</dbReference>
<evidence type="ECO:0000256" key="1">
    <source>
        <dbReference type="ARBA" id="ARBA00000085"/>
    </source>
</evidence>
<gene>
    <name evidence="11" type="ORF">QLQ15_00050</name>
</gene>
<dbReference type="CDD" id="cd00082">
    <property type="entry name" value="HisKA"/>
    <property type="match status" value="1"/>
</dbReference>
<dbReference type="InterPro" id="IPR011110">
    <property type="entry name" value="Reg_prop"/>
</dbReference>
<dbReference type="Proteomes" id="UP001321580">
    <property type="component" value="Unassembled WGS sequence"/>
</dbReference>
<proteinExistence type="predicted"/>
<dbReference type="SUPFAM" id="SSF63829">
    <property type="entry name" value="Calcium-dependent phosphotriesterase"/>
    <property type="match status" value="2"/>
</dbReference>
<feature type="signal peptide" evidence="8">
    <location>
        <begin position="1"/>
        <end position="21"/>
    </location>
</feature>
<dbReference type="CDD" id="cd00156">
    <property type="entry name" value="REC"/>
    <property type="match status" value="1"/>
</dbReference>
<dbReference type="PROSITE" id="PS50110">
    <property type="entry name" value="RESPONSE_REGULATORY"/>
    <property type="match status" value="1"/>
</dbReference>